<dbReference type="Gene3D" id="1.10.10.750">
    <property type="entry name" value="Ypt/Rab-GAP domain of gyp1p, domain 1"/>
    <property type="match status" value="1"/>
</dbReference>
<dbReference type="Gene3D" id="1.10.472.80">
    <property type="entry name" value="Ypt/Rab-GAP domain of gyp1p, domain 3"/>
    <property type="match status" value="1"/>
</dbReference>
<sequence>MSYKERLTRLEKLLRVDNLSKRGNTNVGGDSPNTAENQEQDVEETNDSIDLFELKNLVFHGLPGDSQYRALVWRLLLNYLPAKSIKSWDEFLVKKRNNYKHFVNDLLVIGEETRERNFDHPLNPEPDSKWQVFFKDNDVLLQIDKDVRRLCPEISFFQAETAYPNEQVVSGKMDRLHKRVQSVVLESSNVIRKGLGITKINPKGPMNQDGAETGEYHWEVVERILFIYAKLNPGQSYVQGMNEIIGPIYYTLANDPDVTWRENAEADTFYLFTNLMGEIRDFFIRSLDNSVSGIKRMMEMLMDRLKLRDQAVYAHIVKLEIHPQYFAFRWITLLMSQEFALPEVLRIWDSLLSDHKRFDFLIDLASAMIIHIRTELLTGDFPSNMKLLQNYPSIDVRDILTLANSFSTSS</sequence>
<evidence type="ECO:0000259" key="3">
    <source>
        <dbReference type="PROSITE" id="PS50086"/>
    </source>
</evidence>
<proteinExistence type="predicted"/>
<dbReference type="EMBL" id="CAXLJM020000049">
    <property type="protein sequence ID" value="CAL8113666.1"/>
    <property type="molecule type" value="Genomic_DNA"/>
</dbReference>
<gene>
    <name evidence="4" type="ORF">ODALV1_LOCUS16119</name>
</gene>
<dbReference type="InterPro" id="IPR000195">
    <property type="entry name" value="Rab-GAP-TBC_dom"/>
</dbReference>
<evidence type="ECO:0000313" key="4">
    <source>
        <dbReference type="EMBL" id="CAL8113666.1"/>
    </source>
</evidence>
<dbReference type="InterPro" id="IPR035969">
    <property type="entry name" value="Rab-GAP_TBC_sf"/>
</dbReference>
<comment type="caution">
    <text evidence="4">The sequence shown here is derived from an EMBL/GenBank/DDBJ whole genome shotgun (WGS) entry which is preliminary data.</text>
</comment>
<accession>A0ABP1QX49</accession>
<evidence type="ECO:0000256" key="1">
    <source>
        <dbReference type="ARBA" id="ARBA00022468"/>
    </source>
</evidence>
<feature type="domain" description="Rab-GAP TBC" evidence="3">
    <location>
        <begin position="63"/>
        <end position="355"/>
    </location>
</feature>
<evidence type="ECO:0000256" key="2">
    <source>
        <dbReference type="SAM" id="MobiDB-lite"/>
    </source>
</evidence>
<dbReference type="SMART" id="SM00164">
    <property type="entry name" value="TBC"/>
    <property type="match status" value="1"/>
</dbReference>
<dbReference type="Pfam" id="PF00566">
    <property type="entry name" value="RabGAP-TBC"/>
    <property type="match status" value="1"/>
</dbReference>
<keyword evidence="5" id="KW-1185">Reference proteome</keyword>
<dbReference type="SUPFAM" id="SSF47923">
    <property type="entry name" value="Ypt/Rab-GAP domain of gyp1p"/>
    <property type="match status" value="2"/>
</dbReference>
<dbReference type="Proteomes" id="UP001642540">
    <property type="component" value="Unassembled WGS sequence"/>
</dbReference>
<dbReference type="PANTHER" id="PTHR22957:SF27">
    <property type="entry name" value="TBC1 DOMAIN FAMILY MEMBER 13"/>
    <property type="match status" value="1"/>
</dbReference>
<organism evidence="4 5">
    <name type="scientific">Orchesella dallaii</name>
    <dbReference type="NCBI Taxonomy" id="48710"/>
    <lineage>
        <taxon>Eukaryota</taxon>
        <taxon>Metazoa</taxon>
        <taxon>Ecdysozoa</taxon>
        <taxon>Arthropoda</taxon>
        <taxon>Hexapoda</taxon>
        <taxon>Collembola</taxon>
        <taxon>Entomobryomorpha</taxon>
        <taxon>Entomobryoidea</taxon>
        <taxon>Orchesellidae</taxon>
        <taxon>Orchesellinae</taxon>
        <taxon>Orchesella</taxon>
    </lineage>
</organism>
<feature type="compositionally biased region" description="Polar residues" evidence="2">
    <location>
        <begin position="21"/>
        <end position="37"/>
    </location>
</feature>
<reference evidence="4 5" key="1">
    <citation type="submission" date="2024-08" db="EMBL/GenBank/DDBJ databases">
        <authorList>
            <person name="Cucini C."/>
            <person name="Frati F."/>
        </authorList>
    </citation>
    <scope>NUCLEOTIDE SEQUENCE [LARGE SCALE GENOMIC DNA]</scope>
</reference>
<dbReference type="PROSITE" id="PS50086">
    <property type="entry name" value="TBC_RABGAP"/>
    <property type="match status" value="1"/>
</dbReference>
<name>A0ABP1QX49_9HEXA</name>
<dbReference type="Gene3D" id="1.10.8.270">
    <property type="entry name" value="putative rabgap domain of human tbc1 domain family member 14 like domains"/>
    <property type="match status" value="1"/>
</dbReference>
<evidence type="ECO:0000313" key="5">
    <source>
        <dbReference type="Proteomes" id="UP001642540"/>
    </source>
</evidence>
<feature type="region of interest" description="Disordered" evidence="2">
    <location>
        <begin position="21"/>
        <end position="43"/>
    </location>
</feature>
<dbReference type="PANTHER" id="PTHR22957">
    <property type="entry name" value="TBC1 DOMAIN FAMILY MEMBER GTPASE-ACTIVATING PROTEIN"/>
    <property type="match status" value="1"/>
</dbReference>
<keyword evidence="1" id="KW-0343">GTPase activation</keyword>
<protein>
    <recommendedName>
        <fullName evidence="3">Rab-GAP TBC domain-containing protein</fullName>
    </recommendedName>
</protein>